<protein>
    <submittedName>
        <fullName evidence="1">Uncharacterized protein</fullName>
    </submittedName>
</protein>
<sequence length="129" mass="14525">MGSQSQVITAPSTQNYLDIEEIHNGVVILKNGGLRMVLMVSAINFSLKSEGEQNAIIYSFQGFLNSLAFPIQIVMQSRRLDLSSYLAKLKSKNKSEDNPLIRLQMTDYIGFVEQLLTVANQPRQKDRDC</sequence>
<reference evidence="1 2" key="1">
    <citation type="submission" date="2017-07" db="EMBL/GenBank/DDBJ databases">
        <title>Mechanisms for carbon and nitrogen cycling indicate functional differentiation within the Candidate Phyla Radiation.</title>
        <authorList>
            <person name="Danczak R.E."/>
            <person name="Johnston M.D."/>
            <person name="Kenah C."/>
            <person name="Slattery M."/>
            <person name="Wrighton K.C."/>
            <person name="Wilkins M.J."/>
        </authorList>
    </citation>
    <scope>NUCLEOTIDE SEQUENCE [LARGE SCALE GENOMIC DNA]</scope>
    <source>
        <strain evidence="1">Licking1014_96</strain>
    </source>
</reference>
<dbReference type="AlphaFoldDB" id="A0A554LF79"/>
<dbReference type="Proteomes" id="UP000318296">
    <property type="component" value="Unassembled WGS sequence"/>
</dbReference>
<gene>
    <name evidence="1" type="ORF">CEN92_255</name>
</gene>
<dbReference type="EMBL" id="VMGH01000036">
    <property type="protein sequence ID" value="TSC91475.1"/>
    <property type="molecule type" value="Genomic_DNA"/>
</dbReference>
<accession>A0A554LF79</accession>
<evidence type="ECO:0000313" key="2">
    <source>
        <dbReference type="Proteomes" id="UP000318296"/>
    </source>
</evidence>
<proteinExistence type="predicted"/>
<evidence type="ECO:0000313" key="1">
    <source>
        <dbReference type="EMBL" id="TSC91475.1"/>
    </source>
</evidence>
<organism evidence="1 2">
    <name type="scientific">Candidatus Berkelbacteria bacterium Licking1014_96</name>
    <dbReference type="NCBI Taxonomy" id="2017149"/>
    <lineage>
        <taxon>Bacteria</taxon>
        <taxon>Candidatus Berkelbacteria</taxon>
    </lineage>
</organism>
<comment type="caution">
    <text evidence="1">The sequence shown here is derived from an EMBL/GenBank/DDBJ whole genome shotgun (WGS) entry which is preliminary data.</text>
</comment>
<name>A0A554LF79_9BACT</name>